<keyword evidence="2" id="KW-1185">Reference proteome</keyword>
<evidence type="ECO:0000313" key="2">
    <source>
        <dbReference type="Proteomes" id="UP001055072"/>
    </source>
</evidence>
<evidence type="ECO:0000313" key="1">
    <source>
        <dbReference type="EMBL" id="KAI0087803.1"/>
    </source>
</evidence>
<gene>
    <name evidence="1" type="ORF">BDY19DRAFT_994692</name>
</gene>
<reference evidence="1" key="1">
    <citation type="journal article" date="2021" name="Environ. Microbiol.">
        <title>Gene family expansions and transcriptome signatures uncover fungal adaptations to wood decay.</title>
        <authorList>
            <person name="Hage H."/>
            <person name="Miyauchi S."/>
            <person name="Viragh M."/>
            <person name="Drula E."/>
            <person name="Min B."/>
            <person name="Chaduli D."/>
            <person name="Navarro D."/>
            <person name="Favel A."/>
            <person name="Norest M."/>
            <person name="Lesage-Meessen L."/>
            <person name="Balint B."/>
            <person name="Merenyi Z."/>
            <person name="de Eugenio L."/>
            <person name="Morin E."/>
            <person name="Martinez A.T."/>
            <person name="Baldrian P."/>
            <person name="Stursova M."/>
            <person name="Martinez M.J."/>
            <person name="Novotny C."/>
            <person name="Magnuson J.K."/>
            <person name="Spatafora J.W."/>
            <person name="Maurice S."/>
            <person name="Pangilinan J."/>
            <person name="Andreopoulos W."/>
            <person name="LaButti K."/>
            <person name="Hundley H."/>
            <person name="Na H."/>
            <person name="Kuo A."/>
            <person name="Barry K."/>
            <person name="Lipzen A."/>
            <person name="Henrissat B."/>
            <person name="Riley R."/>
            <person name="Ahrendt S."/>
            <person name="Nagy L.G."/>
            <person name="Grigoriev I.V."/>
            <person name="Martin F."/>
            <person name="Rosso M.N."/>
        </authorList>
    </citation>
    <scope>NUCLEOTIDE SEQUENCE</scope>
    <source>
        <strain evidence="1">CBS 384.51</strain>
    </source>
</reference>
<organism evidence="1 2">
    <name type="scientific">Irpex rosettiformis</name>
    <dbReference type="NCBI Taxonomy" id="378272"/>
    <lineage>
        <taxon>Eukaryota</taxon>
        <taxon>Fungi</taxon>
        <taxon>Dikarya</taxon>
        <taxon>Basidiomycota</taxon>
        <taxon>Agaricomycotina</taxon>
        <taxon>Agaricomycetes</taxon>
        <taxon>Polyporales</taxon>
        <taxon>Irpicaceae</taxon>
        <taxon>Irpex</taxon>
    </lineage>
</organism>
<comment type="caution">
    <text evidence="1">The sequence shown here is derived from an EMBL/GenBank/DDBJ whole genome shotgun (WGS) entry which is preliminary data.</text>
</comment>
<sequence length="1199" mass="132071">MPALPLRIDTATVVVPRLPSASPGYDSAPPSRSPDDDGEDDSEYVLAMHDFQPEQPNVTCLAFKAGQIIRVCNRDPSGWWDGELDSRRGWFPSNYVTSEVGLLTDEELPQLLRRTTNGHAHSTSVASAASCTRNSESQRFSRTDHRPMEAGSSMDAYCPRIMIPLLQALSLLQKVTRANRTTHFKPATACIISAVRSMLSDLGCLPRDAPLLQQYPTLAKERKRILGDLATLADQTKKASEAQPNGGQRDSEADSMIKGSGQLFAHVRGFLAVLAQCGIDVEPRPSSLGSQPERWWGSEDGTVVRAEDDATPLPGGHPPYWEPPTMSPKSAIALGNTAEPPWAAKPPSMHKSGQLSTSSISSASSGSSNESFGTPPTPVFPSGPSTTAEVMDALRHTHDNYLSTIAAFIGHAHSHSRTSHASSTGHMYDLVREVVEMVCRLLTIVEAVLRHPDIPPARAQDLKAAKEGLYNVTSTLADSVRQLTTAPLPGVSEEEEKTTLLRSATNALKAGSDCVNAVKKCLHRAKGERSFIIELPSVGEATAIPNTPSKFSHAHKKSENLRITTSKMNALRESYRIDVVEAEAEDFPVQAPSFSAISPPRKPDVDSDPDAAVFSSEVPLAPATDVSSTSSSPLVVDEKPLRTEQPLRGRTSSPVSSCLPSEEGTTWEGPPSTHRSSSSVDTKIHHGDLPPVPEAALPELPRVDQTRWDFAHDHAPDDVAFNSDGQLVGATLAALVERMSPHASVAESPFSSVFWVTFRQFTTPLELLDALIERYNRGNPDGLTQYEILLWQHQKGVPTRLRVSNLIKTWLENWFRPQTDSPVLEPLEGFVRGAVSAMFPQLSVRILDSIERWKIGEGMTVPPKPDRVRDVGVPLNPPSATVPTEIPRPIMTKSLLSVLRNKNYSGVSVIDFDPLELARQLTVMECTLYCSIQPEEVLDIGKPGCSSADSVKAVTSLSTVITGWVAESILNEGDTKKRTALIKFWIKLADRCSTLQNFSTPRSILAALDSSTISRLHQTWTGLPQKNRLQLDVLRKLADHARNYHEYRARLRNTVPPAVPFLGLYLTDITFCREGNPSYRTSPKNPEKQLLNFNKYHKLARIIQGRQFPHHGLLFRLIIDEDMQRFQVPYTLKEIPEVQEYLKDAFEKSKNRTDLQDLYRRSLLIEPKRAVDQPPSSDVRQPLFQWARSQPSVTSSTSS</sequence>
<accession>A0ACB8U0P1</accession>
<protein>
    <submittedName>
        <fullName evidence="1">Ras guanine nucleotide exchange factor domain-containing protein</fullName>
    </submittedName>
</protein>
<name>A0ACB8U0P1_9APHY</name>
<dbReference type="EMBL" id="MU274916">
    <property type="protein sequence ID" value="KAI0087803.1"/>
    <property type="molecule type" value="Genomic_DNA"/>
</dbReference>
<proteinExistence type="predicted"/>
<dbReference type="Proteomes" id="UP001055072">
    <property type="component" value="Unassembled WGS sequence"/>
</dbReference>